<feature type="transmembrane region" description="Helical" evidence="1">
    <location>
        <begin position="137"/>
        <end position="162"/>
    </location>
</feature>
<evidence type="ECO:0000313" key="3">
    <source>
        <dbReference type="EMBL" id="STY86552.1"/>
    </source>
</evidence>
<name>A0A378PIF3_9GAMM</name>
<evidence type="ECO:0000256" key="1">
    <source>
        <dbReference type="SAM" id="Phobius"/>
    </source>
</evidence>
<accession>A0A378PIF3</accession>
<dbReference type="AlphaFoldDB" id="A0A378PIF3"/>
<dbReference type="GO" id="GO:0006508">
    <property type="term" value="P:proteolysis"/>
    <property type="evidence" value="ECO:0007669"/>
    <property type="project" value="InterPro"/>
</dbReference>
<dbReference type="Proteomes" id="UP000255102">
    <property type="component" value="Unassembled WGS sequence"/>
</dbReference>
<protein>
    <submittedName>
        <fullName evidence="2 3">Peptidase C13 family</fullName>
    </submittedName>
</protein>
<evidence type="ECO:0000313" key="4">
    <source>
        <dbReference type="Proteomes" id="UP000076765"/>
    </source>
</evidence>
<dbReference type="Pfam" id="PF01650">
    <property type="entry name" value="Peptidase_C13"/>
    <property type="match status" value="1"/>
</dbReference>
<keyword evidence="1" id="KW-1133">Transmembrane helix</keyword>
<dbReference type="InterPro" id="IPR001096">
    <property type="entry name" value="Peptidase_C13"/>
</dbReference>
<feature type="transmembrane region" description="Helical" evidence="1">
    <location>
        <begin position="102"/>
        <end position="125"/>
    </location>
</feature>
<dbReference type="RefSeq" id="WP_228703581.1">
    <property type="nucleotide sequence ID" value="NZ_CP011158.1"/>
</dbReference>
<dbReference type="KEGG" id="moi:MOVS_02565"/>
<dbReference type="EMBL" id="UGPW01000001">
    <property type="protein sequence ID" value="STY86552.1"/>
    <property type="molecule type" value="Genomic_DNA"/>
</dbReference>
<proteinExistence type="predicted"/>
<dbReference type="EMBL" id="CP011158">
    <property type="protein sequence ID" value="ANB91053.1"/>
    <property type="molecule type" value="Genomic_DNA"/>
</dbReference>
<organism evidence="3 5">
    <name type="scientific">Moraxella ovis</name>
    <dbReference type="NCBI Taxonomy" id="29433"/>
    <lineage>
        <taxon>Bacteria</taxon>
        <taxon>Pseudomonadati</taxon>
        <taxon>Pseudomonadota</taxon>
        <taxon>Gammaproteobacteria</taxon>
        <taxon>Moraxellales</taxon>
        <taxon>Moraxellaceae</taxon>
        <taxon>Moraxella</taxon>
    </lineage>
</organism>
<feature type="transmembrane region" description="Helical" evidence="1">
    <location>
        <begin position="77"/>
        <end position="95"/>
    </location>
</feature>
<reference evidence="3 5" key="2">
    <citation type="submission" date="2018-06" db="EMBL/GenBank/DDBJ databases">
        <authorList>
            <consortium name="Pathogen Informatics"/>
            <person name="Doyle S."/>
        </authorList>
    </citation>
    <scope>NUCLEOTIDE SEQUENCE [LARGE SCALE GENOMIC DNA]</scope>
    <source>
        <strain evidence="3 5">NCTC11227</strain>
    </source>
</reference>
<dbReference type="GO" id="GO:0008233">
    <property type="term" value="F:peptidase activity"/>
    <property type="evidence" value="ECO:0007669"/>
    <property type="project" value="InterPro"/>
</dbReference>
<keyword evidence="1" id="KW-0812">Transmembrane</keyword>
<reference evidence="2 4" key="1">
    <citation type="submission" date="2015-04" db="EMBL/GenBank/DDBJ databases">
        <authorList>
            <person name="Calcutt M.J."/>
            <person name="Foecking M.F."/>
        </authorList>
    </citation>
    <scope>NUCLEOTIDE SEQUENCE [LARGE SCALE GENOMIC DNA]</scope>
    <source>
        <strain evidence="2 4">199/55</strain>
    </source>
</reference>
<dbReference type="STRING" id="29433.MOVS_02565"/>
<evidence type="ECO:0000313" key="5">
    <source>
        <dbReference type="Proteomes" id="UP000255102"/>
    </source>
</evidence>
<keyword evidence="4" id="KW-1185">Reference proteome</keyword>
<feature type="transmembrane region" description="Helical" evidence="1">
    <location>
        <begin position="169"/>
        <end position="186"/>
    </location>
</feature>
<sequence length="483" mass="53270">MPLSSPKIESLSKFSANFFIANIKAALQMLGGNARAFTSVKPTFGQFAVFLLAALGANILFAYLSAQGGSYFNEWGLISYLIWPVIILVAGIILAKRTMNYSLLFVPVILWLAADTMLVLIQSGIQYLDIKGWLPSFLYGILPGLFTFLFVWQTASLLWIFAKKLHWPWWERLLMIGGAVLLLVVWQRNIADQPIFKVNNVAPTLSERQFYEQSALLGQSLDGVAKSVKGKHEWYFVGVAGYAEQNVFASEIEQAAQLFDARFGAKDRSVSLINNAHTWDEYPIASRTSLAETLKAVGNRMDVDEDVLFLTLSSHGAVDESGSILGDLVMTNPPLTLDPVDPVWLRGALDASGIRWRVIVVSSCYSGAFIQALSSPTTAIITASRADRASFGCSNDADMTYFGRAFFSESMREQTTLTGAFNQARRRVGEREALMGFEPSEPQMVVGAMMQSALPELEKALFHHATNPVIDMPTFSHVESASL</sequence>
<gene>
    <name evidence="2" type="ORF">MOVS_02565</name>
    <name evidence="3" type="ORF">NCTC11227_00539</name>
</gene>
<evidence type="ECO:0000313" key="2">
    <source>
        <dbReference type="EMBL" id="ANB91053.1"/>
    </source>
</evidence>
<keyword evidence="1" id="KW-0472">Membrane</keyword>
<dbReference type="Proteomes" id="UP000076765">
    <property type="component" value="Chromosome"/>
</dbReference>
<feature type="transmembrane region" description="Helical" evidence="1">
    <location>
        <begin position="44"/>
        <end position="65"/>
    </location>
</feature>
<dbReference type="Gene3D" id="3.40.50.1460">
    <property type="match status" value="1"/>
</dbReference>